<dbReference type="GO" id="GO:0005506">
    <property type="term" value="F:iron ion binding"/>
    <property type="evidence" value="ECO:0007669"/>
    <property type="project" value="UniProtKB-ARBA"/>
</dbReference>
<keyword evidence="2" id="KW-0223">Dioxygenase</keyword>
<dbReference type="Proteomes" id="UP000609531">
    <property type="component" value="Unassembled WGS sequence"/>
</dbReference>
<organism evidence="2 3">
    <name type="scientific">Acuticoccus mangrovi</name>
    <dbReference type="NCBI Taxonomy" id="2796142"/>
    <lineage>
        <taxon>Bacteria</taxon>
        <taxon>Pseudomonadati</taxon>
        <taxon>Pseudomonadota</taxon>
        <taxon>Alphaproteobacteria</taxon>
        <taxon>Hyphomicrobiales</taxon>
        <taxon>Amorphaceae</taxon>
        <taxon>Acuticoccus</taxon>
    </lineage>
</organism>
<keyword evidence="3" id="KW-1185">Reference proteome</keyword>
<dbReference type="GO" id="GO:0016706">
    <property type="term" value="F:2-oxoglutarate-dependent dioxygenase activity"/>
    <property type="evidence" value="ECO:0007669"/>
    <property type="project" value="UniProtKB-ARBA"/>
</dbReference>
<name>A0A934IUV2_9HYPH</name>
<reference evidence="2" key="1">
    <citation type="submission" date="2020-12" db="EMBL/GenBank/DDBJ databases">
        <title>Bacterial taxonomy.</title>
        <authorList>
            <person name="Pan X."/>
        </authorList>
    </citation>
    <scope>NUCLEOTIDE SEQUENCE</scope>
    <source>
        <strain evidence="2">B2012</strain>
    </source>
</reference>
<dbReference type="Gene3D" id="2.60.120.620">
    <property type="entry name" value="q2cbj1_9rhob like domain"/>
    <property type="match status" value="1"/>
</dbReference>
<dbReference type="InterPro" id="IPR008775">
    <property type="entry name" value="Phytyl_CoA_dOase-like"/>
</dbReference>
<accession>A0A934IUV2</accession>
<dbReference type="RefSeq" id="WP_211110533.1">
    <property type="nucleotide sequence ID" value="NZ_JAEKJA010000031.1"/>
</dbReference>
<dbReference type="AlphaFoldDB" id="A0A934IUV2"/>
<dbReference type="SUPFAM" id="SSF51197">
    <property type="entry name" value="Clavaminate synthase-like"/>
    <property type="match status" value="1"/>
</dbReference>
<gene>
    <name evidence="2" type="ORF">JCR33_22895</name>
</gene>
<dbReference type="PANTHER" id="PTHR20883">
    <property type="entry name" value="PHYTANOYL-COA DIOXYGENASE DOMAIN CONTAINING 1"/>
    <property type="match status" value="1"/>
</dbReference>
<dbReference type="EMBL" id="JAEKJA010000031">
    <property type="protein sequence ID" value="MBJ3778567.1"/>
    <property type="molecule type" value="Genomic_DNA"/>
</dbReference>
<dbReference type="Pfam" id="PF05721">
    <property type="entry name" value="PhyH"/>
    <property type="match status" value="1"/>
</dbReference>
<evidence type="ECO:0000313" key="2">
    <source>
        <dbReference type="EMBL" id="MBJ3778567.1"/>
    </source>
</evidence>
<comment type="cofactor">
    <cofactor evidence="1">
        <name>Fe(2+)</name>
        <dbReference type="ChEBI" id="CHEBI:29033"/>
    </cofactor>
</comment>
<sequence>MCPFRRPITSPRGATMPVPSEFTEQAVRERSPEGTGLYADFLDNDDLGRSLFAANPWLAAPDNDKPLPWDGERYWKTTVARKHLYWSAIALPEPTKDIRRMRRDLLEWGYCLIEDAMSDTQCATLYKRLVEQAAGERQAGVALGSPYGQYVNALVNKGDCFARCIEQDPEVVQAGPVIEQLADEALGKGWICHSFLAISADPDRYPQRVHMDQGSLMPWIPAEAPMLLNTMYILEDVGEHNGGTLLIPGSHKTMAEGRRTGVVGALPPMVHLEARAGTIMVFDGRLLHATGVNRTDKQRFVAIMAFIKPWMRQQENWVLTVKPEILRWASPKLLHRMGFQAMFSGGTVEGWGINYVNGQLGDPMARITAFREAIDAGRYQRVGVLAPGTPAADPAHDYTLRSVISMAKDAMGDAWEA</sequence>
<keyword evidence="2" id="KW-0560">Oxidoreductase</keyword>
<evidence type="ECO:0000313" key="3">
    <source>
        <dbReference type="Proteomes" id="UP000609531"/>
    </source>
</evidence>
<evidence type="ECO:0000256" key="1">
    <source>
        <dbReference type="ARBA" id="ARBA00001954"/>
    </source>
</evidence>
<comment type="caution">
    <text evidence="2">The sequence shown here is derived from an EMBL/GenBank/DDBJ whole genome shotgun (WGS) entry which is preliminary data.</text>
</comment>
<protein>
    <submittedName>
        <fullName evidence="2">Phytanoyl-CoA dioxygenase family protein</fullName>
    </submittedName>
</protein>
<dbReference type="PANTHER" id="PTHR20883:SF48">
    <property type="entry name" value="ECTOINE DIOXYGENASE"/>
    <property type="match status" value="1"/>
</dbReference>
<proteinExistence type="predicted"/>